<reference evidence="3" key="1">
    <citation type="journal article" date="2019" name="Int. J. Syst. Evol. Microbiol.">
        <title>The Global Catalogue of Microorganisms (GCM) 10K type strain sequencing project: providing services to taxonomists for standard genome sequencing and annotation.</title>
        <authorList>
            <consortium name="The Broad Institute Genomics Platform"/>
            <consortium name="The Broad Institute Genome Sequencing Center for Infectious Disease"/>
            <person name="Wu L."/>
            <person name="Ma J."/>
        </authorList>
    </citation>
    <scope>NUCLEOTIDE SEQUENCE [LARGE SCALE GENOMIC DNA]</scope>
    <source>
        <strain evidence="3">JCM 6305</strain>
    </source>
</reference>
<evidence type="ECO:0000313" key="2">
    <source>
        <dbReference type="EMBL" id="GAA2451912.1"/>
    </source>
</evidence>
<protein>
    <submittedName>
        <fullName evidence="2">Uncharacterized protein</fullName>
    </submittedName>
</protein>
<sequence length="168" mass="18452">MKDTTRYDQRMLRLMNDPRHQGVHATRARRRGLVAVHVALTAAWLTALLSLSDHGLPALAVLAVVTAAWCVVTGMLNLATRGLLELRARVLDERQLAERGRAFVLAHRTFLALQLAALLWVFLAHGDGDGQVSVRTLTGTVVVLLATHWLLPLWSAALLTRDAPAEDD</sequence>
<feature type="transmembrane region" description="Helical" evidence="1">
    <location>
        <begin position="105"/>
        <end position="126"/>
    </location>
</feature>
<evidence type="ECO:0000313" key="3">
    <source>
        <dbReference type="Proteomes" id="UP001501638"/>
    </source>
</evidence>
<name>A0ABP5XHI2_9ACTN</name>
<keyword evidence="1" id="KW-0472">Membrane</keyword>
<comment type="caution">
    <text evidence="2">The sequence shown here is derived from an EMBL/GenBank/DDBJ whole genome shotgun (WGS) entry which is preliminary data.</text>
</comment>
<accession>A0ABP5XHI2</accession>
<organism evidence="2 3">
    <name type="scientific">Streptomyces macrosporus</name>
    <dbReference type="NCBI Taxonomy" id="44032"/>
    <lineage>
        <taxon>Bacteria</taxon>
        <taxon>Bacillati</taxon>
        <taxon>Actinomycetota</taxon>
        <taxon>Actinomycetes</taxon>
        <taxon>Kitasatosporales</taxon>
        <taxon>Streptomycetaceae</taxon>
        <taxon>Streptomyces</taxon>
    </lineage>
</organism>
<feature type="transmembrane region" description="Helical" evidence="1">
    <location>
        <begin position="132"/>
        <end position="151"/>
    </location>
</feature>
<keyword evidence="3" id="KW-1185">Reference proteome</keyword>
<evidence type="ECO:0000256" key="1">
    <source>
        <dbReference type="SAM" id="Phobius"/>
    </source>
</evidence>
<proteinExistence type="predicted"/>
<dbReference type="Proteomes" id="UP001501638">
    <property type="component" value="Unassembled WGS sequence"/>
</dbReference>
<dbReference type="RefSeq" id="WP_344325092.1">
    <property type="nucleotide sequence ID" value="NZ_BAAASZ010000027.1"/>
</dbReference>
<gene>
    <name evidence="2" type="ORF">GCM10010405_39560</name>
</gene>
<keyword evidence="1" id="KW-1133">Transmembrane helix</keyword>
<dbReference type="EMBL" id="BAAASZ010000027">
    <property type="protein sequence ID" value="GAA2451912.1"/>
    <property type="molecule type" value="Genomic_DNA"/>
</dbReference>
<keyword evidence="1" id="KW-0812">Transmembrane</keyword>
<feature type="transmembrane region" description="Helical" evidence="1">
    <location>
        <begin position="33"/>
        <end position="52"/>
    </location>
</feature>
<feature type="transmembrane region" description="Helical" evidence="1">
    <location>
        <begin position="58"/>
        <end position="84"/>
    </location>
</feature>